<proteinExistence type="predicted"/>
<name>A0A2N0WGY2_9GAMM</name>
<sequence length="135" mass="15620">MNKSINPNMHIKQNLNAEIEAWLAQGNAITMIQNSYEQRLKARPSHVVKFISPEKTQKELKRLERIANQATKDQIHMLSAWLDEQKGRAKALVNVLGCAHSYISQIKSATRPCTKTRFEEIHQAMKLVEVREKYH</sequence>
<evidence type="ECO:0000313" key="2">
    <source>
        <dbReference type="Proteomes" id="UP000233553"/>
    </source>
</evidence>
<dbReference type="RefSeq" id="WP_101235920.1">
    <property type="nucleotide sequence ID" value="NZ_PISJ01000010.1"/>
</dbReference>
<reference evidence="1 2" key="1">
    <citation type="submission" date="2017-12" db="EMBL/GenBank/DDBJ databases">
        <title>Draft Genome sequences of multiple microbial strains isolated from spacecraft associated surfaces.</title>
        <authorList>
            <person name="Seuylemezian A."/>
            <person name="Vaishampayan P."/>
            <person name="Venkateswaran K."/>
        </authorList>
    </citation>
    <scope>NUCLEOTIDE SEQUENCE [LARGE SCALE GENOMIC DNA]</scope>
    <source>
        <strain evidence="1 2">2P01AA</strain>
    </source>
</reference>
<dbReference type="EMBL" id="PISJ01000010">
    <property type="protein sequence ID" value="PKF34684.1"/>
    <property type="molecule type" value="Genomic_DNA"/>
</dbReference>
<evidence type="ECO:0000313" key="1">
    <source>
        <dbReference type="EMBL" id="PKF34684.1"/>
    </source>
</evidence>
<protein>
    <submittedName>
        <fullName evidence="1">Uncharacterized protein</fullName>
    </submittedName>
</protein>
<comment type="caution">
    <text evidence="1">The sequence shown here is derived from an EMBL/GenBank/DDBJ whole genome shotgun (WGS) entry which is preliminary data.</text>
</comment>
<gene>
    <name evidence="1" type="ORF">CW311_05805</name>
</gene>
<dbReference type="AlphaFoldDB" id="A0A2N0WGY2"/>
<organism evidence="1 2">
    <name type="scientific">Acinetobacter proteolyticus</name>
    <dbReference type="NCBI Taxonomy" id="1776741"/>
    <lineage>
        <taxon>Bacteria</taxon>
        <taxon>Pseudomonadati</taxon>
        <taxon>Pseudomonadota</taxon>
        <taxon>Gammaproteobacteria</taxon>
        <taxon>Moraxellales</taxon>
        <taxon>Moraxellaceae</taxon>
        <taxon>Acinetobacter</taxon>
    </lineage>
</organism>
<dbReference type="Proteomes" id="UP000233553">
    <property type="component" value="Unassembled WGS sequence"/>
</dbReference>
<accession>A0A2N0WGY2</accession>